<comment type="similarity">
    <text evidence="1">In the N-terminal section; belongs to the CRISPR-associated nuclease Cas3-HD family.</text>
</comment>
<dbReference type="InterPro" id="IPR038257">
    <property type="entry name" value="CRISPR-assoc_Cas3_HD_sf"/>
</dbReference>
<evidence type="ECO:0000256" key="2">
    <source>
        <dbReference type="ARBA" id="ARBA00009046"/>
    </source>
</evidence>
<evidence type="ECO:0000313" key="8">
    <source>
        <dbReference type="Proteomes" id="UP000766698"/>
    </source>
</evidence>
<keyword evidence="5" id="KW-0051">Antiviral defense</keyword>
<dbReference type="SUPFAM" id="SSF52540">
    <property type="entry name" value="P-loop containing nucleoside triphosphate hydrolases"/>
    <property type="match status" value="1"/>
</dbReference>
<organism evidence="7 8">
    <name type="scientific">Streptomyces durbertensis</name>
    <dbReference type="NCBI Taxonomy" id="2448886"/>
    <lineage>
        <taxon>Bacteria</taxon>
        <taxon>Bacillati</taxon>
        <taxon>Actinomycetota</taxon>
        <taxon>Actinomycetes</taxon>
        <taxon>Kitasatosporales</taxon>
        <taxon>Streptomycetaceae</taxon>
        <taxon>Streptomyces</taxon>
    </lineage>
</organism>
<evidence type="ECO:0000256" key="5">
    <source>
        <dbReference type="ARBA" id="ARBA00023118"/>
    </source>
</evidence>
<accession>A0ABR6ENX5</accession>
<dbReference type="NCBIfam" id="TIGR01596">
    <property type="entry name" value="cas3_HD"/>
    <property type="match status" value="1"/>
</dbReference>
<sequence>MTGEGGSPSGLGGRLAGPVRTAWAKHDRDSGGWMPLWRHMADSAAVAGLLWDEWLPDNVRELVAGPLPEGLADARRLAVWLAATHDIGKATPAFACQVDELADAMRRQGLDMKTSRQFDSDRRLAPHGLAGQVLLTEWLEERHGWTGRQAGQFAVVAGGHHGVPPDASQLRAVYDRPELLRTPGASRALWRRVQEELLDACAEEYEVASRLADWRERVKLPQPVQVLLTALVIVSDWIASNSDLFPYQHDGPPRSEAERLAAAWRGLRLPSPWRPKEPGARAEELFAARFELPAGAKPRPVQEAALRLARRMPELGLMVIEAPMGEGKTEAALAVAEVFA</sequence>
<dbReference type="InterPro" id="IPR027417">
    <property type="entry name" value="P-loop_NTPase"/>
</dbReference>
<dbReference type="Gene3D" id="1.10.3210.30">
    <property type="match status" value="1"/>
</dbReference>
<dbReference type="CDD" id="cd09641">
    <property type="entry name" value="Cas3''_I"/>
    <property type="match status" value="1"/>
</dbReference>
<feature type="domain" description="HD Cas3-type" evidence="6">
    <location>
        <begin position="29"/>
        <end position="238"/>
    </location>
</feature>
<keyword evidence="7" id="KW-0540">Nuclease</keyword>
<evidence type="ECO:0000259" key="6">
    <source>
        <dbReference type="PROSITE" id="PS51643"/>
    </source>
</evidence>
<dbReference type="RefSeq" id="WP_182858249.1">
    <property type="nucleotide sequence ID" value="NZ_WMLF01000732.1"/>
</dbReference>
<protein>
    <submittedName>
        <fullName evidence="7">CRISPR-associated endonuclease Cas3</fullName>
    </submittedName>
</protein>
<name>A0ABR6ENX5_9ACTN</name>
<dbReference type="Pfam" id="PF18019">
    <property type="entry name" value="Cas3_HD"/>
    <property type="match status" value="1"/>
</dbReference>
<evidence type="ECO:0000313" key="7">
    <source>
        <dbReference type="EMBL" id="MBB1247044.1"/>
    </source>
</evidence>
<evidence type="ECO:0000256" key="3">
    <source>
        <dbReference type="ARBA" id="ARBA00022723"/>
    </source>
</evidence>
<keyword evidence="7" id="KW-0255">Endonuclease</keyword>
<keyword evidence="8" id="KW-1185">Reference proteome</keyword>
<keyword evidence="3" id="KW-0479">Metal-binding</keyword>
<dbReference type="InterPro" id="IPR006483">
    <property type="entry name" value="CRISPR-assoc_Cas3_HD"/>
</dbReference>
<keyword evidence="4" id="KW-0378">Hydrolase</keyword>
<reference evidence="8" key="1">
    <citation type="journal article" date="2020" name="Syst. Appl. Microbiol.">
        <title>Streptomyces alkaliterrae sp. nov., isolated from an alkaline soil, and emended descriptions of Streptomyces alkaliphilus, Streptomyces calidiresistens and Streptomyces durbertensis.</title>
        <authorList>
            <person name="Swiecimska M."/>
            <person name="Golinska P."/>
            <person name="Nouioui I."/>
            <person name="Wypij M."/>
            <person name="Rai M."/>
            <person name="Sangal V."/>
            <person name="Goodfellow M."/>
        </authorList>
    </citation>
    <scope>NUCLEOTIDE SEQUENCE [LARGE SCALE GENOMIC DNA]</scope>
    <source>
        <strain evidence="8">DSM 104538</strain>
    </source>
</reference>
<comment type="caution">
    <text evidence="7">The sequence shown here is derived from an EMBL/GenBank/DDBJ whole genome shotgun (WGS) entry which is preliminary data.</text>
</comment>
<evidence type="ECO:0000256" key="4">
    <source>
        <dbReference type="ARBA" id="ARBA00022801"/>
    </source>
</evidence>
<proteinExistence type="inferred from homology"/>
<dbReference type="Proteomes" id="UP000766698">
    <property type="component" value="Unassembled WGS sequence"/>
</dbReference>
<comment type="similarity">
    <text evidence="2">In the central section; belongs to the CRISPR-associated helicase Cas3 family.</text>
</comment>
<feature type="non-terminal residue" evidence="7">
    <location>
        <position position="340"/>
    </location>
</feature>
<dbReference type="GO" id="GO:0004519">
    <property type="term" value="F:endonuclease activity"/>
    <property type="evidence" value="ECO:0007669"/>
    <property type="project" value="UniProtKB-KW"/>
</dbReference>
<dbReference type="PROSITE" id="PS51643">
    <property type="entry name" value="HD_CAS3"/>
    <property type="match status" value="1"/>
</dbReference>
<evidence type="ECO:0000256" key="1">
    <source>
        <dbReference type="ARBA" id="ARBA00006847"/>
    </source>
</evidence>
<dbReference type="EMBL" id="WMLF01000732">
    <property type="protein sequence ID" value="MBB1247044.1"/>
    <property type="molecule type" value="Genomic_DNA"/>
</dbReference>
<gene>
    <name evidence="7" type="ORF">GL263_26365</name>
</gene>